<dbReference type="SUPFAM" id="SSF52833">
    <property type="entry name" value="Thioredoxin-like"/>
    <property type="match status" value="1"/>
</dbReference>
<dbReference type="RefSeq" id="WP_230867975.1">
    <property type="nucleotide sequence ID" value="NZ_CP046640.1"/>
</dbReference>
<dbReference type="PANTHER" id="PTHR43578:SF3">
    <property type="entry name" value="NADH-QUINONE OXIDOREDUCTASE SUBUNIT F"/>
    <property type="match status" value="1"/>
</dbReference>
<evidence type="ECO:0000256" key="3">
    <source>
        <dbReference type="ARBA" id="ARBA00023014"/>
    </source>
</evidence>
<keyword evidence="5" id="KW-1185">Reference proteome</keyword>
<proteinExistence type="predicted"/>
<keyword evidence="1" id="KW-0479">Metal-binding</keyword>
<protein>
    <submittedName>
        <fullName evidence="4">(2Fe-2S) ferredoxin domain-containing protein</fullName>
    </submittedName>
</protein>
<dbReference type="EMBL" id="CP046640">
    <property type="protein sequence ID" value="QTL99644.1"/>
    <property type="molecule type" value="Genomic_DNA"/>
</dbReference>
<evidence type="ECO:0000256" key="1">
    <source>
        <dbReference type="ARBA" id="ARBA00022723"/>
    </source>
</evidence>
<evidence type="ECO:0000256" key="2">
    <source>
        <dbReference type="ARBA" id="ARBA00023004"/>
    </source>
</evidence>
<keyword evidence="3" id="KW-0411">Iron-sulfur</keyword>
<dbReference type="AlphaFoldDB" id="A0A8A7KNM1"/>
<dbReference type="GO" id="GO:0051536">
    <property type="term" value="F:iron-sulfur cluster binding"/>
    <property type="evidence" value="ECO:0007669"/>
    <property type="project" value="UniProtKB-KW"/>
</dbReference>
<name>A0A8A7KNM1_9FIRM</name>
<evidence type="ECO:0000313" key="5">
    <source>
        <dbReference type="Proteomes" id="UP000665020"/>
    </source>
</evidence>
<dbReference type="Proteomes" id="UP000665020">
    <property type="component" value="Chromosome"/>
</dbReference>
<sequence length="124" mass="13653">MKSLEELRELRSKVQKDLEMRSNSERPKIIIGMGTCGIAAGARKILKAVMKEIDKRGLDVIVTQTGCIGMCEKEPLLDVKMPGKDRVTYGNLTPADVKMIIVEHVINGNVVEDLAIARFDEGGN</sequence>
<dbReference type="InterPro" id="IPR036249">
    <property type="entry name" value="Thioredoxin-like_sf"/>
</dbReference>
<dbReference type="KEGG" id="ifn:GM661_17640"/>
<evidence type="ECO:0000313" key="4">
    <source>
        <dbReference type="EMBL" id="QTL99644.1"/>
    </source>
</evidence>
<keyword evidence="2" id="KW-0408">Iron</keyword>
<dbReference type="CDD" id="cd02980">
    <property type="entry name" value="TRX_Fd_family"/>
    <property type="match status" value="1"/>
</dbReference>
<reference evidence="4" key="1">
    <citation type="submission" date="2019-12" db="EMBL/GenBank/DDBJ databases">
        <authorList>
            <person name="zhang j."/>
            <person name="sun C.M."/>
        </authorList>
    </citation>
    <scope>NUCLEOTIDE SEQUENCE</scope>
    <source>
        <strain evidence="4">NS-1</strain>
    </source>
</reference>
<organism evidence="4 5">
    <name type="scientific">Iocasia fonsfrigidae</name>
    <dbReference type="NCBI Taxonomy" id="2682810"/>
    <lineage>
        <taxon>Bacteria</taxon>
        <taxon>Bacillati</taxon>
        <taxon>Bacillota</taxon>
        <taxon>Clostridia</taxon>
        <taxon>Halanaerobiales</taxon>
        <taxon>Halanaerobiaceae</taxon>
        <taxon>Iocasia</taxon>
    </lineage>
</organism>
<dbReference type="PANTHER" id="PTHR43578">
    <property type="entry name" value="NADH-QUINONE OXIDOREDUCTASE SUBUNIT F"/>
    <property type="match status" value="1"/>
</dbReference>
<dbReference type="Gene3D" id="3.40.30.10">
    <property type="entry name" value="Glutaredoxin"/>
    <property type="match status" value="1"/>
</dbReference>
<accession>A0A8A7KNM1</accession>
<dbReference type="GO" id="GO:0046872">
    <property type="term" value="F:metal ion binding"/>
    <property type="evidence" value="ECO:0007669"/>
    <property type="project" value="UniProtKB-KW"/>
</dbReference>
<gene>
    <name evidence="4" type="ORF">GM661_17640</name>
</gene>